<organism evidence="2 3">
    <name type="scientific">Pyrenophora seminiperda CCB06</name>
    <dbReference type="NCBI Taxonomy" id="1302712"/>
    <lineage>
        <taxon>Eukaryota</taxon>
        <taxon>Fungi</taxon>
        <taxon>Dikarya</taxon>
        <taxon>Ascomycota</taxon>
        <taxon>Pezizomycotina</taxon>
        <taxon>Dothideomycetes</taxon>
        <taxon>Pleosporomycetidae</taxon>
        <taxon>Pleosporales</taxon>
        <taxon>Pleosporineae</taxon>
        <taxon>Pleosporaceae</taxon>
        <taxon>Pyrenophora</taxon>
    </lineage>
</organism>
<evidence type="ECO:0000313" key="2">
    <source>
        <dbReference type="EMBL" id="RMZ68417.1"/>
    </source>
</evidence>
<dbReference type="EMBL" id="KE747815">
    <property type="protein sequence ID" value="RMZ68417.1"/>
    <property type="molecule type" value="Genomic_DNA"/>
</dbReference>
<accession>A0A3M7M1N7</accession>
<dbReference type="AlphaFoldDB" id="A0A3M7M1N7"/>
<keyword evidence="3" id="KW-1185">Reference proteome</keyword>
<protein>
    <submittedName>
        <fullName evidence="2">Uncharacterized protein</fullName>
    </submittedName>
</protein>
<reference evidence="2 3" key="1">
    <citation type="journal article" date="2014" name="PLoS ONE">
        <title>De novo Genome Assembly of the Fungal Plant Pathogen Pyrenophora semeniperda.</title>
        <authorList>
            <person name="Soliai M.M."/>
            <person name="Meyer S.E."/>
            <person name="Udall J.A."/>
            <person name="Elzinga D.E."/>
            <person name="Hermansen R.A."/>
            <person name="Bodily P.M."/>
            <person name="Hart A.A."/>
            <person name="Coleman C.E."/>
        </authorList>
    </citation>
    <scope>NUCLEOTIDE SEQUENCE [LARGE SCALE GENOMIC DNA]</scope>
    <source>
        <strain evidence="2 3">CCB06</strain>
        <tissue evidence="2">Mycelium</tissue>
    </source>
</reference>
<evidence type="ECO:0000256" key="1">
    <source>
        <dbReference type="SAM" id="MobiDB-lite"/>
    </source>
</evidence>
<name>A0A3M7M1N7_9PLEO</name>
<dbReference type="Proteomes" id="UP000265663">
    <property type="component" value="Unassembled WGS sequence"/>
</dbReference>
<sequence length="120" mass="14434">MPLQTHHNTTTTTTTTATRHHEAQHRHLPHYPHPLHSHCRHRIRNLLPPNAHGRRRHRIIRLRHDRERINTPQPFTDRKLDDYTIPQPRHTANELVTYGMKLYLHGILHLHLQWAFRGLN</sequence>
<evidence type="ECO:0000313" key="3">
    <source>
        <dbReference type="Proteomes" id="UP000265663"/>
    </source>
</evidence>
<feature type="compositionally biased region" description="Low complexity" evidence="1">
    <location>
        <begin position="1"/>
        <end position="17"/>
    </location>
</feature>
<gene>
    <name evidence="2" type="ORF">GMOD_00010064</name>
</gene>
<proteinExistence type="predicted"/>
<feature type="region of interest" description="Disordered" evidence="1">
    <location>
        <begin position="1"/>
        <end position="21"/>
    </location>
</feature>